<keyword evidence="5" id="KW-1185">Reference proteome</keyword>
<dbReference type="Pfam" id="PF04536">
    <property type="entry name" value="TPM_phosphatase"/>
    <property type="match status" value="1"/>
</dbReference>
<evidence type="ECO:0000256" key="2">
    <source>
        <dbReference type="SAM" id="Phobius"/>
    </source>
</evidence>
<dbReference type="AlphaFoldDB" id="A0A2N5J2P3"/>
<gene>
    <name evidence="4" type="ORF">CGZ88_0621</name>
</gene>
<evidence type="ECO:0000313" key="5">
    <source>
        <dbReference type="Proteomes" id="UP000234935"/>
    </source>
</evidence>
<sequence>MRIENQGATTHVYGRYRRPHFSRGVTAQLARRCAAVVLAFVLAVTAGASLMAPTASADEATPSPTTSQLMSPSTSPTDETTVDPNSSYILDTQNLLGNDIAKVSDAITRTRERTGVQVRLIYVDSFNSTDSPDDWARQTLRSLDPAPNTVLLAVATNDGNLAVVVSPGSDEWLSSQKSVDALSEAASAPLTGVKAGESPDWARSAIDMMDVIIKEKDTSTSSSVTMVGIAVLIGVVALAAVVVGVVIVVRRRREVDDAKDVSGEEEAVHDDDADAAKTADDTAAKNTDAAAGAAASPAASADDAPTNDTSAAAAAAQVDDPHAKYKG</sequence>
<name>A0A2N5J2P3_9BIFI</name>
<feature type="region of interest" description="Disordered" evidence="1">
    <location>
        <begin position="54"/>
        <end position="85"/>
    </location>
</feature>
<accession>A0A2N5J2P3</accession>
<comment type="caution">
    <text evidence="4">The sequence shown here is derived from an EMBL/GenBank/DDBJ whole genome shotgun (WGS) entry which is preliminary data.</text>
</comment>
<feature type="region of interest" description="Disordered" evidence="1">
    <location>
        <begin position="255"/>
        <end position="327"/>
    </location>
</feature>
<organism evidence="4 5">
    <name type="scientific">Bifidobacterium anseris</name>
    <dbReference type="NCBI Taxonomy" id="2020963"/>
    <lineage>
        <taxon>Bacteria</taxon>
        <taxon>Bacillati</taxon>
        <taxon>Actinomycetota</taxon>
        <taxon>Actinomycetes</taxon>
        <taxon>Bifidobacteriales</taxon>
        <taxon>Bifidobacteriaceae</taxon>
        <taxon>Bifidobacterium</taxon>
    </lineage>
</organism>
<reference evidence="4 5" key="1">
    <citation type="submission" date="2017-07" db="EMBL/GenBank/DDBJ databases">
        <title>Bifidobacterium novel species.</title>
        <authorList>
            <person name="Lugli G.A."/>
            <person name="Milani C."/>
            <person name="Duranti S."/>
            <person name="Mangifesta M."/>
        </authorList>
    </citation>
    <scope>NUCLEOTIDE SEQUENCE [LARGE SCALE GENOMIC DNA]</scope>
    <source>
        <strain evidence="5">Goo31D</strain>
    </source>
</reference>
<dbReference type="Proteomes" id="UP000234935">
    <property type="component" value="Unassembled WGS sequence"/>
</dbReference>
<keyword evidence="2" id="KW-1133">Transmembrane helix</keyword>
<dbReference type="InterPro" id="IPR007621">
    <property type="entry name" value="TPM_dom"/>
</dbReference>
<evidence type="ECO:0000256" key="1">
    <source>
        <dbReference type="SAM" id="MobiDB-lite"/>
    </source>
</evidence>
<feature type="compositionally biased region" description="Basic and acidic residues" evidence="1">
    <location>
        <begin position="274"/>
        <end position="283"/>
    </location>
</feature>
<feature type="compositionally biased region" description="Polar residues" evidence="1">
    <location>
        <begin position="62"/>
        <end position="85"/>
    </location>
</feature>
<keyword evidence="2" id="KW-0812">Transmembrane</keyword>
<evidence type="ECO:0000259" key="3">
    <source>
        <dbReference type="Pfam" id="PF04536"/>
    </source>
</evidence>
<feature type="domain" description="TPM" evidence="3">
    <location>
        <begin position="91"/>
        <end position="183"/>
    </location>
</feature>
<evidence type="ECO:0000313" key="4">
    <source>
        <dbReference type="EMBL" id="PLS28459.1"/>
    </source>
</evidence>
<feature type="transmembrane region" description="Helical" evidence="2">
    <location>
        <begin position="226"/>
        <end position="249"/>
    </location>
</feature>
<feature type="compositionally biased region" description="Acidic residues" evidence="1">
    <location>
        <begin position="263"/>
        <end position="273"/>
    </location>
</feature>
<dbReference type="Gene3D" id="3.10.310.50">
    <property type="match status" value="1"/>
</dbReference>
<dbReference type="EMBL" id="NMYC01000001">
    <property type="protein sequence ID" value="PLS28459.1"/>
    <property type="molecule type" value="Genomic_DNA"/>
</dbReference>
<keyword evidence="2" id="KW-0472">Membrane</keyword>
<feature type="compositionally biased region" description="Low complexity" evidence="1">
    <location>
        <begin position="284"/>
        <end position="316"/>
    </location>
</feature>
<protein>
    <submittedName>
        <fullName evidence="4">Membrane associated protein</fullName>
    </submittedName>
</protein>
<proteinExistence type="predicted"/>